<name>A0A9W7CMH3_9STRA</name>
<dbReference type="Proteomes" id="UP001165083">
    <property type="component" value="Unassembled WGS sequence"/>
</dbReference>
<dbReference type="AlphaFoldDB" id="A0A9W7CMH3"/>
<reference evidence="1" key="1">
    <citation type="submission" date="2023-04" db="EMBL/GenBank/DDBJ databases">
        <title>Phytophthora lilii NBRC 32176.</title>
        <authorList>
            <person name="Ichikawa N."/>
            <person name="Sato H."/>
            <person name="Tonouchi N."/>
        </authorList>
    </citation>
    <scope>NUCLEOTIDE SEQUENCE</scope>
    <source>
        <strain evidence="1">NBRC 32176</strain>
    </source>
</reference>
<keyword evidence="2" id="KW-1185">Reference proteome</keyword>
<protein>
    <submittedName>
        <fullName evidence="1">Unnamed protein product</fullName>
    </submittedName>
</protein>
<evidence type="ECO:0000313" key="2">
    <source>
        <dbReference type="Proteomes" id="UP001165083"/>
    </source>
</evidence>
<proteinExistence type="predicted"/>
<gene>
    <name evidence="1" type="ORF">Plil01_001378400</name>
</gene>
<organism evidence="1 2">
    <name type="scientific">Phytophthora lilii</name>
    <dbReference type="NCBI Taxonomy" id="2077276"/>
    <lineage>
        <taxon>Eukaryota</taxon>
        <taxon>Sar</taxon>
        <taxon>Stramenopiles</taxon>
        <taxon>Oomycota</taxon>
        <taxon>Peronosporomycetes</taxon>
        <taxon>Peronosporales</taxon>
        <taxon>Peronosporaceae</taxon>
        <taxon>Phytophthora</taxon>
    </lineage>
</organism>
<dbReference type="EMBL" id="BSXW01000965">
    <property type="protein sequence ID" value="GMF32192.1"/>
    <property type="molecule type" value="Genomic_DNA"/>
</dbReference>
<comment type="caution">
    <text evidence="1">The sequence shown here is derived from an EMBL/GenBank/DDBJ whole genome shotgun (WGS) entry which is preliminary data.</text>
</comment>
<evidence type="ECO:0000313" key="1">
    <source>
        <dbReference type="EMBL" id="GMF32192.1"/>
    </source>
</evidence>
<sequence length="171" mass="19164">MIEVSPTPNTHDTAPYARPFGASLKEKRNERNKVRFDLPIMAMRPSCSWQLQYTTPVIAAREIIDNTSCHRKISTIRRVSVLCWCKNTMLFRATLVTFCDELAHIASNFPYFGAASRDGDAGKDSSTCRSPPQDATAGMKRLRLKSVVSTLSGTFEARRAADRPTRVELTH</sequence>
<accession>A0A9W7CMH3</accession>